<proteinExistence type="predicted"/>
<dbReference type="GO" id="GO:0009253">
    <property type="term" value="P:peptidoglycan catabolic process"/>
    <property type="evidence" value="ECO:0007669"/>
    <property type="project" value="InterPro"/>
</dbReference>
<dbReference type="AlphaFoldDB" id="A0A418VXZ0"/>
<dbReference type="Gene3D" id="2.60.40.3500">
    <property type="match status" value="1"/>
</dbReference>
<comment type="caution">
    <text evidence="7">The sequence shown here is derived from an EMBL/GenBank/DDBJ whole genome shotgun (WGS) entry which is preliminary data.</text>
</comment>
<protein>
    <recommendedName>
        <fullName evidence="2">N-acetylmuramoyl-L-alanine amidase</fullName>
        <ecNumber evidence="2">3.5.1.28</ecNumber>
    </recommendedName>
</protein>
<reference evidence="7 8" key="1">
    <citation type="submission" date="2018-09" db="EMBL/GenBank/DDBJ databases">
        <authorList>
            <person name="Zhu H."/>
        </authorList>
    </citation>
    <scope>NUCLEOTIDE SEQUENCE [LARGE SCALE GENOMIC DNA]</scope>
    <source>
        <strain evidence="7 8">K2W22B-5</strain>
    </source>
</reference>
<feature type="compositionally biased region" description="Pro residues" evidence="4">
    <location>
        <begin position="268"/>
        <end position="278"/>
    </location>
</feature>
<sequence>MTIRRDEASSSRDRRRARPVLQERRVGVKFTPRAVVHVETVGGAGYSWGERCRTRCLVERPSPLLSRLQRVARGGRRVAARAFGGLLLAVTVLAASGAGGAARAQTTAFLPSPTPSAKAAVVDARLGIHPDKTRFVLELSDTVSFTVTAQANPYRIIVDLPDLVWSGGAVPMEGKGIVARYRYSTPTPGALRVTFETVGPAKVREAYMIPPRDGHQSRFVLDLERASPVEFQRLAAAAPPEPKRPTERTTKSEGKGEAAPGLALSAPPSAPAEPPSASPPAQMIPAALPMTAPSLTVPVSPAPKAPSLLEKPLIVLDPGHGGPDPGAIGVGGLHEKDITLAAAREAKRQLEATGRYRVRLTRDKDVFVRLRDRVAIAREAEANLFISLHADSIGSGEMRGLSIYTLSDKASDREAEMLAAKENRADAIAGLDLSGENALVASILIDLAQRDTMNHSKRFAKFALEHLGREVKLIPSKPHRQAGFAVLTAPDVPSALIEMGYLSSRQDASLLTTADHREKLGRALARTIDAYFKWLSGAKAR</sequence>
<dbReference type="InterPro" id="IPR021731">
    <property type="entry name" value="AMIN_dom"/>
</dbReference>
<evidence type="ECO:0000259" key="6">
    <source>
        <dbReference type="SMART" id="SM00646"/>
    </source>
</evidence>
<dbReference type="EC" id="3.5.1.28" evidence="2"/>
<evidence type="ECO:0000313" key="8">
    <source>
        <dbReference type="Proteomes" id="UP000283458"/>
    </source>
</evidence>
<dbReference type="PANTHER" id="PTHR30404:SF0">
    <property type="entry name" value="N-ACETYLMURAMOYL-L-ALANINE AMIDASE AMIC"/>
    <property type="match status" value="1"/>
</dbReference>
<feature type="region of interest" description="Disordered" evidence="4">
    <location>
        <begin position="1"/>
        <end position="20"/>
    </location>
</feature>
<keyword evidence="3" id="KW-0378">Hydrolase</keyword>
<dbReference type="InterPro" id="IPR050695">
    <property type="entry name" value="N-acetylmuramoyl_amidase_3"/>
</dbReference>
<feature type="domain" description="MurNAc-LAA" evidence="6">
    <location>
        <begin position="374"/>
        <end position="529"/>
    </location>
</feature>
<keyword evidence="8" id="KW-1185">Reference proteome</keyword>
<dbReference type="GO" id="GO:0008745">
    <property type="term" value="F:N-acetylmuramoyl-L-alanine amidase activity"/>
    <property type="evidence" value="ECO:0007669"/>
    <property type="project" value="UniProtKB-EC"/>
</dbReference>
<keyword evidence="5" id="KW-1133">Transmembrane helix</keyword>
<dbReference type="SUPFAM" id="SSF53187">
    <property type="entry name" value="Zn-dependent exopeptidases"/>
    <property type="match status" value="1"/>
</dbReference>
<feature type="compositionally biased region" description="Basic and acidic residues" evidence="4">
    <location>
        <begin position="1"/>
        <end position="12"/>
    </location>
</feature>
<keyword evidence="5" id="KW-0812">Transmembrane</keyword>
<feature type="transmembrane region" description="Helical" evidence="5">
    <location>
        <begin position="78"/>
        <end position="102"/>
    </location>
</feature>
<dbReference type="Proteomes" id="UP000283458">
    <property type="component" value="Unassembled WGS sequence"/>
</dbReference>
<evidence type="ECO:0000256" key="3">
    <source>
        <dbReference type="ARBA" id="ARBA00022801"/>
    </source>
</evidence>
<organism evidence="7 8">
    <name type="scientific">Azospirillum cavernae</name>
    <dbReference type="NCBI Taxonomy" id="2320860"/>
    <lineage>
        <taxon>Bacteria</taxon>
        <taxon>Pseudomonadati</taxon>
        <taxon>Pseudomonadota</taxon>
        <taxon>Alphaproteobacteria</taxon>
        <taxon>Rhodospirillales</taxon>
        <taxon>Azospirillaceae</taxon>
        <taxon>Azospirillum</taxon>
    </lineage>
</organism>
<evidence type="ECO:0000256" key="2">
    <source>
        <dbReference type="ARBA" id="ARBA00011901"/>
    </source>
</evidence>
<name>A0A418VXZ0_9PROT</name>
<dbReference type="Pfam" id="PF11741">
    <property type="entry name" value="AMIN"/>
    <property type="match status" value="1"/>
</dbReference>
<dbReference type="Gene3D" id="3.40.630.40">
    <property type="entry name" value="Zn-dependent exopeptidases"/>
    <property type="match status" value="1"/>
</dbReference>
<comment type="catalytic activity">
    <reaction evidence="1">
        <text>Hydrolyzes the link between N-acetylmuramoyl residues and L-amino acid residues in certain cell-wall glycopeptides.</text>
        <dbReference type="EC" id="3.5.1.28"/>
    </reaction>
</comment>
<feature type="compositionally biased region" description="Basic and acidic residues" evidence="4">
    <location>
        <begin position="241"/>
        <end position="256"/>
    </location>
</feature>
<keyword evidence="5" id="KW-0472">Membrane</keyword>
<dbReference type="InterPro" id="IPR002508">
    <property type="entry name" value="MurNAc-LAA_cat"/>
</dbReference>
<feature type="compositionally biased region" description="Low complexity" evidence="4">
    <location>
        <begin position="257"/>
        <end position="267"/>
    </location>
</feature>
<evidence type="ECO:0000256" key="1">
    <source>
        <dbReference type="ARBA" id="ARBA00001561"/>
    </source>
</evidence>
<evidence type="ECO:0000313" key="7">
    <source>
        <dbReference type="EMBL" id="RJF81985.1"/>
    </source>
</evidence>
<dbReference type="EMBL" id="QYUL01000002">
    <property type="protein sequence ID" value="RJF81985.1"/>
    <property type="molecule type" value="Genomic_DNA"/>
</dbReference>
<dbReference type="PANTHER" id="PTHR30404">
    <property type="entry name" value="N-ACETYLMURAMOYL-L-ALANINE AMIDASE"/>
    <property type="match status" value="1"/>
</dbReference>
<gene>
    <name evidence="7" type="ORF">D3877_18020</name>
</gene>
<dbReference type="GO" id="GO:0030288">
    <property type="term" value="C:outer membrane-bounded periplasmic space"/>
    <property type="evidence" value="ECO:0007669"/>
    <property type="project" value="TreeGrafter"/>
</dbReference>
<dbReference type="Pfam" id="PF01520">
    <property type="entry name" value="Amidase_3"/>
    <property type="match status" value="1"/>
</dbReference>
<feature type="region of interest" description="Disordered" evidence="4">
    <location>
        <begin position="233"/>
        <end position="284"/>
    </location>
</feature>
<evidence type="ECO:0000256" key="4">
    <source>
        <dbReference type="SAM" id="MobiDB-lite"/>
    </source>
</evidence>
<dbReference type="OrthoDB" id="9806267at2"/>
<dbReference type="CDD" id="cd02696">
    <property type="entry name" value="MurNAc-LAA"/>
    <property type="match status" value="1"/>
</dbReference>
<accession>A0A418VXZ0</accession>
<dbReference type="SMART" id="SM00646">
    <property type="entry name" value="Ami_3"/>
    <property type="match status" value="1"/>
</dbReference>
<evidence type="ECO:0000256" key="5">
    <source>
        <dbReference type="SAM" id="Phobius"/>
    </source>
</evidence>